<evidence type="ECO:0000313" key="2">
    <source>
        <dbReference type="Proteomes" id="UP000499080"/>
    </source>
</evidence>
<comment type="caution">
    <text evidence="1">The sequence shown here is derived from an EMBL/GenBank/DDBJ whole genome shotgun (WGS) entry which is preliminary data.</text>
</comment>
<organism evidence="1 2">
    <name type="scientific">Araneus ventricosus</name>
    <name type="common">Orbweaver spider</name>
    <name type="synonym">Epeira ventricosa</name>
    <dbReference type="NCBI Taxonomy" id="182803"/>
    <lineage>
        <taxon>Eukaryota</taxon>
        <taxon>Metazoa</taxon>
        <taxon>Ecdysozoa</taxon>
        <taxon>Arthropoda</taxon>
        <taxon>Chelicerata</taxon>
        <taxon>Arachnida</taxon>
        <taxon>Araneae</taxon>
        <taxon>Araneomorphae</taxon>
        <taxon>Entelegynae</taxon>
        <taxon>Araneoidea</taxon>
        <taxon>Araneidae</taxon>
        <taxon>Araneus</taxon>
    </lineage>
</organism>
<dbReference type="Proteomes" id="UP000499080">
    <property type="component" value="Unassembled WGS sequence"/>
</dbReference>
<gene>
    <name evidence="1" type="ORF">AVEN_166058_1</name>
</gene>
<reference evidence="1 2" key="1">
    <citation type="journal article" date="2019" name="Sci. Rep.">
        <title>Orb-weaving spider Araneus ventricosus genome elucidates the spidroin gene catalogue.</title>
        <authorList>
            <person name="Kono N."/>
            <person name="Nakamura H."/>
            <person name="Ohtoshi R."/>
            <person name="Moran D.A.P."/>
            <person name="Shinohara A."/>
            <person name="Yoshida Y."/>
            <person name="Fujiwara M."/>
            <person name="Mori M."/>
            <person name="Tomita M."/>
            <person name="Arakawa K."/>
        </authorList>
    </citation>
    <scope>NUCLEOTIDE SEQUENCE [LARGE SCALE GENOMIC DNA]</scope>
</reference>
<name>A0A4Y2MM38_ARAVE</name>
<dbReference type="AlphaFoldDB" id="A0A4Y2MM38"/>
<accession>A0A4Y2MM38</accession>
<keyword evidence="2" id="KW-1185">Reference proteome</keyword>
<sequence length="45" mass="5142">YDVNVIQDMEGTNKPWLTRDYPTAQEVTGNLIAEEKDDTLILEDS</sequence>
<dbReference type="EMBL" id="BGPR01204811">
    <property type="protein sequence ID" value="GBN27420.1"/>
    <property type="molecule type" value="Genomic_DNA"/>
</dbReference>
<protein>
    <submittedName>
        <fullName evidence="1">Uncharacterized protein</fullName>
    </submittedName>
</protein>
<proteinExistence type="predicted"/>
<evidence type="ECO:0000313" key="1">
    <source>
        <dbReference type="EMBL" id="GBN27420.1"/>
    </source>
</evidence>
<feature type="non-terminal residue" evidence="1">
    <location>
        <position position="1"/>
    </location>
</feature>